<dbReference type="Pfam" id="PF01476">
    <property type="entry name" value="LysM"/>
    <property type="match status" value="1"/>
</dbReference>
<dbReference type="Gene3D" id="2.70.70.10">
    <property type="entry name" value="Glucose Permease (Domain IIA)"/>
    <property type="match status" value="1"/>
</dbReference>
<dbReference type="EMBL" id="AEIG01000062">
    <property type="protein sequence ID" value="EGG29165.1"/>
    <property type="molecule type" value="Genomic_DNA"/>
</dbReference>
<dbReference type="CDD" id="cd12797">
    <property type="entry name" value="M23_peptidase"/>
    <property type="match status" value="1"/>
</dbReference>
<dbReference type="InterPro" id="IPR050570">
    <property type="entry name" value="Cell_wall_metabolism_enzyme"/>
</dbReference>
<organism evidence="4 5">
    <name type="scientific">Aequoribacter fuscus</name>
    <dbReference type="NCBI Taxonomy" id="2518989"/>
    <lineage>
        <taxon>Bacteria</taxon>
        <taxon>Pseudomonadati</taxon>
        <taxon>Pseudomonadota</taxon>
        <taxon>Gammaproteobacteria</taxon>
        <taxon>Cellvibrionales</taxon>
        <taxon>Halieaceae</taxon>
        <taxon>Aequoribacter</taxon>
    </lineage>
</organism>
<keyword evidence="5" id="KW-1185">Reference proteome</keyword>
<evidence type="ECO:0000313" key="4">
    <source>
        <dbReference type="EMBL" id="EGG29165.1"/>
    </source>
</evidence>
<name>F3L393_9GAMM</name>
<evidence type="ECO:0000256" key="2">
    <source>
        <dbReference type="SAM" id="MobiDB-lite"/>
    </source>
</evidence>
<dbReference type="InterPro" id="IPR011055">
    <property type="entry name" value="Dup_hybrid_motif"/>
</dbReference>
<protein>
    <submittedName>
        <fullName evidence="4">Lipoprotein nlpD</fullName>
    </submittedName>
</protein>
<feature type="compositionally biased region" description="Polar residues" evidence="2">
    <location>
        <begin position="84"/>
        <end position="93"/>
    </location>
</feature>
<evidence type="ECO:0000313" key="5">
    <source>
        <dbReference type="Proteomes" id="UP000005615"/>
    </source>
</evidence>
<dbReference type="Gene3D" id="3.10.350.10">
    <property type="entry name" value="LysM domain"/>
    <property type="match status" value="1"/>
</dbReference>
<feature type="domain" description="LysM" evidence="3">
    <location>
        <begin position="30"/>
        <end position="74"/>
    </location>
</feature>
<dbReference type="SUPFAM" id="SSF51261">
    <property type="entry name" value="Duplicated hybrid motif"/>
    <property type="match status" value="1"/>
</dbReference>
<dbReference type="Pfam" id="PF01551">
    <property type="entry name" value="Peptidase_M23"/>
    <property type="match status" value="1"/>
</dbReference>
<sequence length="247" mass="26563">MLLLVLTLTGCATSRAPVEYRVIPNSQPPARYYVVAGDTLFKIAWRYGMDYQELAKINNIAAPYTIYPGQKLVFKAPYQRPSQPSSSVASAKASTPKAAVPQSSAGARNTVTTPRVSVPEKPLPTFNGRWRWPSEGSVVRNYSGSVHKGIDIGGQRGDPIVAVASGRVVYAGTGIAGYGLLLIVKHDDTFLSAYGHNDSIEVSEGQDVKAGQLIARKGDSGTDSVKLHFEIRKNGKPVDPHSVLGKR</sequence>
<reference evidence="4 5" key="1">
    <citation type="journal article" date="2011" name="J. Bacteriol.">
        <title>Genome sequence of strain IMCC3088, a proteorhodopsin-containing marine bacterium belonging to the OM60/NOR5 clade.</title>
        <authorList>
            <person name="Jang Y."/>
            <person name="Oh H.M."/>
            <person name="Kang I."/>
            <person name="Lee K."/>
            <person name="Yang S.J."/>
            <person name="Cho J.C."/>
        </authorList>
    </citation>
    <scope>NUCLEOTIDE SEQUENCE [LARGE SCALE GENOMIC DNA]</scope>
    <source>
        <strain evidence="4 5">IMCC3088</strain>
    </source>
</reference>
<dbReference type="CDD" id="cd00118">
    <property type="entry name" value="LysM"/>
    <property type="match status" value="1"/>
</dbReference>
<feature type="region of interest" description="Disordered" evidence="2">
    <location>
        <begin position="84"/>
        <end position="122"/>
    </location>
</feature>
<proteinExistence type="inferred from homology"/>
<dbReference type="eggNOG" id="COG4942">
    <property type="taxonomic scope" value="Bacteria"/>
</dbReference>
<dbReference type="SMART" id="SM00257">
    <property type="entry name" value="LysM"/>
    <property type="match status" value="1"/>
</dbReference>
<gene>
    <name evidence="4" type="ORF">IMCC3088_2085</name>
</gene>
<dbReference type="AlphaFoldDB" id="F3L393"/>
<dbReference type="GO" id="GO:0009279">
    <property type="term" value="C:cell outer membrane"/>
    <property type="evidence" value="ECO:0007669"/>
    <property type="project" value="TreeGrafter"/>
</dbReference>
<dbReference type="GO" id="GO:0032153">
    <property type="term" value="C:cell division site"/>
    <property type="evidence" value="ECO:0007669"/>
    <property type="project" value="TreeGrafter"/>
</dbReference>
<dbReference type="PANTHER" id="PTHR21666">
    <property type="entry name" value="PEPTIDASE-RELATED"/>
    <property type="match status" value="1"/>
</dbReference>
<dbReference type="InterPro" id="IPR016047">
    <property type="entry name" value="M23ase_b-sheet_dom"/>
</dbReference>
<dbReference type="GO" id="GO:0004222">
    <property type="term" value="F:metalloendopeptidase activity"/>
    <property type="evidence" value="ECO:0007669"/>
    <property type="project" value="TreeGrafter"/>
</dbReference>
<dbReference type="STRING" id="2518989.IMCC3088_2085"/>
<dbReference type="PROSITE" id="PS51782">
    <property type="entry name" value="LYSM"/>
    <property type="match status" value="1"/>
</dbReference>
<comment type="caution">
    <text evidence="4">The sequence shown here is derived from an EMBL/GenBank/DDBJ whole genome shotgun (WGS) entry which is preliminary data.</text>
</comment>
<dbReference type="InterPro" id="IPR018392">
    <property type="entry name" value="LysM"/>
</dbReference>
<accession>F3L393</accession>
<feature type="compositionally biased region" description="Polar residues" evidence="2">
    <location>
        <begin position="101"/>
        <end position="115"/>
    </location>
</feature>
<dbReference type="InterPro" id="IPR036779">
    <property type="entry name" value="LysM_dom_sf"/>
</dbReference>
<dbReference type="PANTHER" id="PTHR21666:SF263">
    <property type="entry name" value="MUREIN HYDROLASE ACTIVATOR NLPD"/>
    <property type="match status" value="1"/>
</dbReference>
<keyword evidence="4" id="KW-0449">Lipoprotein</keyword>
<comment type="similarity">
    <text evidence="1">Belongs to the E.coli NlpD/Haemophilus LppB family.</text>
</comment>
<evidence type="ECO:0000256" key="1">
    <source>
        <dbReference type="ARBA" id="ARBA00038420"/>
    </source>
</evidence>
<dbReference type="Proteomes" id="UP000005615">
    <property type="component" value="Unassembled WGS sequence"/>
</dbReference>
<evidence type="ECO:0000259" key="3">
    <source>
        <dbReference type="PROSITE" id="PS51782"/>
    </source>
</evidence>